<evidence type="ECO:0000256" key="2">
    <source>
        <dbReference type="ARBA" id="ARBA00004123"/>
    </source>
</evidence>
<evidence type="ECO:0000256" key="12">
    <source>
        <dbReference type="PROSITE-ProRule" id="PRU00331"/>
    </source>
</evidence>
<feature type="active site" evidence="12">
    <location>
        <position position="112"/>
    </location>
</feature>
<dbReference type="Gene3D" id="1.10.287.10">
    <property type="entry name" value="S15/NS1, RNA-binding"/>
    <property type="match status" value="1"/>
</dbReference>
<dbReference type="EC" id="3.4.19.12" evidence="3"/>
<evidence type="ECO:0000313" key="14">
    <source>
        <dbReference type="Proteomes" id="UP000887578"/>
    </source>
</evidence>
<evidence type="ECO:0000256" key="11">
    <source>
        <dbReference type="PIRSR" id="PIRSR633865-1"/>
    </source>
</evidence>
<feature type="domain" description="Josephin" evidence="13">
    <location>
        <begin position="3"/>
        <end position="173"/>
    </location>
</feature>
<evidence type="ECO:0000259" key="13">
    <source>
        <dbReference type="PROSITE" id="PS50957"/>
    </source>
</evidence>
<dbReference type="WBParaSite" id="PDA_v2.g23891.t1">
    <property type="protein sequence ID" value="PDA_v2.g23891.t1"/>
    <property type="gene ID" value="PDA_v2.g23891"/>
</dbReference>
<keyword evidence="10" id="KW-0539">Nucleus</keyword>
<dbReference type="PANTHER" id="PTHR14159">
    <property type="entry name" value="ATAXIN-3-RELATED"/>
    <property type="match status" value="1"/>
</dbReference>
<evidence type="ECO:0000256" key="1">
    <source>
        <dbReference type="ARBA" id="ARBA00000707"/>
    </source>
</evidence>
<dbReference type="InterPro" id="IPR006155">
    <property type="entry name" value="Josephin"/>
</dbReference>
<evidence type="ECO:0000256" key="8">
    <source>
        <dbReference type="ARBA" id="ARBA00023015"/>
    </source>
</evidence>
<keyword evidence="4" id="KW-0645">Protease</keyword>
<dbReference type="InterPro" id="IPR003903">
    <property type="entry name" value="UIM_dom"/>
</dbReference>
<dbReference type="GO" id="GO:0006508">
    <property type="term" value="P:proteolysis"/>
    <property type="evidence" value="ECO:0007669"/>
    <property type="project" value="UniProtKB-KW"/>
</dbReference>
<dbReference type="GO" id="GO:0005634">
    <property type="term" value="C:nucleus"/>
    <property type="evidence" value="ECO:0007669"/>
    <property type="project" value="UniProtKB-SubCell"/>
</dbReference>
<comment type="catalytic activity">
    <reaction evidence="1">
        <text>Thiol-dependent hydrolysis of ester, thioester, amide, peptide and isopeptide bonds formed by the C-terminal Gly of ubiquitin (a 76-residue protein attached to proteins as an intracellular targeting signal).</text>
        <dbReference type="EC" id="3.4.19.12"/>
    </reaction>
</comment>
<keyword evidence="5" id="KW-0833">Ubl conjugation pathway</keyword>
<evidence type="ECO:0000256" key="4">
    <source>
        <dbReference type="ARBA" id="ARBA00022670"/>
    </source>
</evidence>
<reference evidence="15" key="1">
    <citation type="submission" date="2022-11" db="UniProtKB">
        <authorList>
            <consortium name="WormBaseParasite"/>
        </authorList>
    </citation>
    <scope>IDENTIFICATION</scope>
</reference>
<evidence type="ECO:0000256" key="10">
    <source>
        <dbReference type="ARBA" id="ARBA00023242"/>
    </source>
</evidence>
<dbReference type="GO" id="GO:0016579">
    <property type="term" value="P:protein deubiquitination"/>
    <property type="evidence" value="ECO:0007669"/>
    <property type="project" value="InterPro"/>
</dbReference>
<keyword evidence="6 12" id="KW-0378">Hydrolase</keyword>
<dbReference type="Proteomes" id="UP000887578">
    <property type="component" value="Unplaced"/>
</dbReference>
<evidence type="ECO:0000256" key="7">
    <source>
        <dbReference type="ARBA" id="ARBA00022807"/>
    </source>
</evidence>
<keyword evidence="7" id="KW-0788">Thiol protease</keyword>
<protein>
    <recommendedName>
        <fullName evidence="3">ubiquitinyl hydrolase 1</fullName>
        <ecNumber evidence="3">3.4.19.12</ecNumber>
    </recommendedName>
</protein>
<dbReference type="PROSITE" id="PS50330">
    <property type="entry name" value="UIM"/>
    <property type="match status" value="1"/>
</dbReference>
<dbReference type="AlphaFoldDB" id="A0A914PZQ5"/>
<feature type="active site" description="Proton acceptor" evidence="11">
    <location>
        <position position="112"/>
    </location>
</feature>
<evidence type="ECO:0000256" key="6">
    <source>
        <dbReference type="ARBA" id="ARBA00022801"/>
    </source>
</evidence>
<dbReference type="Pfam" id="PF02099">
    <property type="entry name" value="Josephin"/>
    <property type="match status" value="1"/>
</dbReference>
<name>A0A914PZQ5_9BILA</name>
<dbReference type="PRINTS" id="PR01233">
    <property type="entry name" value="JOSEPHIN"/>
</dbReference>
<dbReference type="PROSITE" id="PS50957">
    <property type="entry name" value="JOSEPHIN"/>
    <property type="match status" value="1"/>
</dbReference>
<feature type="active site" evidence="12">
    <location>
        <position position="16"/>
    </location>
</feature>
<feature type="active site" evidence="11 12">
    <location>
        <position position="127"/>
    </location>
</feature>
<keyword evidence="9" id="KW-0804">Transcription</keyword>
<evidence type="ECO:0000256" key="9">
    <source>
        <dbReference type="ARBA" id="ARBA00023163"/>
    </source>
</evidence>
<keyword evidence="14" id="KW-1185">Reference proteome</keyword>
<dbReference type="SMART" id="SM01246">
    <property type="entry name" value="Josephin"/>
    <property type="match status" value="1"/>
</dbReference>
<evidence type="ECO:0000256" key="3">
    <source>
        <dbReference type="ARBA" id="ARBA00012759"/>
    </source>
</evidence>
<accession>A0A914PZQ5</accession>
<keyword evidence="8" id="KW-0805">Transcription regulation</keyword>
<dbReference type="PANTHER" id="PTHR14159:SF0">
    <property type="entry name" value="ATAXIN-3-RELATED"/>
    <property type="match status" value="1"/>
</dbReference>
<comment type="subcellular location">
    <subcellularLocation>
        <location evidence="2">Nucleus</location>
    </subcellularLocation>
</comment>
<evidence type="ECO:0000313" key="15">
    <source>
        <dbReference type="WBParaSite" id="PDA_v2.g23891.t1"/>
    </source>
</evidence>
<proteinExistence type="predicted"/>
<feature type="active site" description="Nucleophile" evidence="11">
    <location>
        <position position="16"/>
    </location>
</feature>
<dbReference type="GO" id="GO:0004843">
    <property type="term" value="F:cysteine-type deubiquitinase activity"/>
    <property type="evidence" value="ECO:0007669"/>
    <property type="project" value="UniProtKB-EC"/>
</dbReference>
<dbReference type="InterPro" id="IPR033865">
    <property type="entry name" value="Ataxin-3"/>
</dbReference>
<evidence type="ECO:0000256" key="5">
    <source>
        <dbReference type="ARBA" id="ARBA00022786"/>
    </source>
</evidence>
<organism evidence="14 15">
    <name type="scientific">Panagrolaimus davidi</name>
    <dbReference type="NCBI Taxonomy" id="227884"/>
    <lineage>
        <taxon>Eukaryota</taxon>
        <taxon>Metazoa</taxon>
        <taxon>Ecdysozoa</taxon>
        <taxon>Nematoda</taxon>
        <taxon>Chromadorea</taxon>
        <taxon>Rhabditida</taxon>
        <taxon>Tylenchina</taxon>
        <taxon>Panagrolaimomorpha</taxon>
        <taxon>Panagrolaimoidea</taxon>
        <taxon>Panagrolaimidae</taxon>
        <taxon>Panagrolaimus</taxon>
    </lineage>
</organism>
<dbReference type="Gene3D" id="3.90.70.40">
    <property type="match status" value="1"/>
</dbReference>
<sequence length="235" mass="26795">MGKEYIYFEKQHDLMCGQHALNMLIQRKEFDASHLTNFVERLDQREKEISGMPSNSFRSQNASESGFFSIQVLAAALISQNLVLFDTNKPKYAHYMFEPEEAQAFIINQSQHWFTLRRFGDMWFILNSISNGPRFIATQLLQPYFAKLIENRASIYVVEGDLNVCEADVAAMNGELSVIDGILETEELDILVNSVGNDNEDEDMQKALAASLEYFNDEQNQDVPTHAASTEEESD</sequence>